<proteinExistence type="predicted"/>
<reference evidence="1" key="1">
    <citation type="journal article" date="2021" name="Proc. Natl. Acad. Sci. U.S.A.">
        <title>A Catalog of Tens of Thousands of Viruses from Human Metagenomes Reveals Hidden Associations with Chronic Diseases.</title>
        <authorList>
            <person name="Tisza M.J."/>
            <person name="Buck C.B."/>
        </authorList>
    </citation>
    <scope>NUCLEOTIDE SEQUENCE</scope>
    <source>
        <strain evidence="1">CtE3x18</strain>
    </source>
</reference>
<protein>
    <submittedName>
        <fullName evidence="1">TRYPTOPHAN RNA-BINDING ATTENUATOR PROTEIN-INHIBITORY PROTEIN REGULATION, ANTI-TRAP</fullName>
    </submittedName>
</protein>
<dbReference type="Gene3D" id="6.20.20.10">
    <property type="match status" value="1"/>
</dbReference>
<accession>A0A8S5VEM1</accession>
<sequence>MKSIITKLIIYKKDPRFNYCPSPYYYEGYYVGGGQFYGYSGITETQAQEKEIENTFIGDDAMREFWAIKFNNLQEQDRKLILSAFPDIESKDKMTLKDPQELYAIAFRKVLRRFAVVCPRCGGCGNYSIAVAYTRVDDGICHKCNGRGKVLPRLTVKKLEEIKNYFKSEAKK</sequence>
<evidence type="ECO:0000313" key="1">
    <source>
        <dbReference type="EMBL" id="DAG05126.1"/>
    </source>
</evidence>
<dbReference type="EMBL" id="BK016250">
    <property type="protein sequence ID" value="DAG05126.1"/>
    <property type="molecule type" value="Genomic_DNA"/>
</dbReference>
<organism evidence="1">
    <name type="scientific">Myoviridae sp. ctE3x18</name>
    <dbReference type="NCBI Taxonomy" id="2825059"/>
    <lineage>
        <taxon>Viruses</taxon>
        <taxon>Duplodnaviria</taxon>
        <taxon>Heunggongvirae</taxon>
        <taxon>Uroviricota</taxon>
        <taxon>Caudoviricetes</taxon>
    </lineage>
</organism>
<name>A0A8S5VEM1_9CAUD</name>